<feature type="compositionally biased region" description="Basic and acidic residues" evidence="1">
    <location>
        <begin position="63"/>
        <end position="86"/>
    </location>
</feature>
<feature type="compositionally biased region" description="Low complexity" evidence="1">
    <location>
        <begin position="141"/>
        <end position="151"/>
    </location>
</feature>
<dbReference type="AlphaFoldDB" id="A0A0A1EJJ3"/>
<gene>
    <name evidence="2" type="primary">rbcL</name>
</gene>
<dbReference type="EMBL" id="KM433984">
    <property type="protein sequence ID" value="AIY31415.1"/>
    <property type="molecule type" value="Genomic_DNA"/>
</dbReference>
<accession>A0A0A1EJJ3</accession>
<name>A0A0A1EJJ3_9ZZZZ</name>
<feature type="non-terminal residue" evidence="2">
    <location>
        <position position="184"/>
    </location>
</feature>
<feature type="compositionally biased region" description="Basic residues" evidence="1">
    <location>
        <begin position="120"/>
        <end position="133"/>
    </location>
</feature>
<feature type="non-terminal residue" evidence="2">
    <location>
        <position position="1"/>
    </location>
</feature>
<reference evidence="2" key="2">
    <citation type="journal article" date="2015" name="Appl. Microbiol. Biotechnol.">
        <title>Diversity and distribution of autotrophic microbial community along environmental gradients in grassland soils on the Tibetan Plateau.</title>
        <authorList>
            <person name="Guo G."/>
            <person name="Kong W."/>
            <person name="Liu J."/>
            <person name="Zhao J."/>
            <person name="Du H."/>
            <person name="Zhang X."/>
            <person name="Xia P."/>
        </authorList>
    </citation>
    <scope>NUCLEOTIDE SEQUENCE</scope>
</reference>
<feature type="region of interest" description="Disordered" evidence="1">
    <location>
        <begin position="1"/>
        <end position="184"/>
    </location>
</feature>
<feature type="compositionally biased region" description="Low complexity" evidence="1">
    <location>
        <begin position="1"/>
        <end position="12"/>
    </location>
</feature>
<sequence length="184" mass="20736">EHQFAALHALARPLPPRDGRRPEGSGGQWRGQGPLHECHRRRHGADVRAGRIRQGGRQHHRHDRPDDRLHRDAVDVQVVPRERHDLAPPSRRSRHLHAPEDARRQLPCDRQVVPSDGCRPHPRRHGRRQARGRSGHDGGLLRHAAGGLHPGEPGARDLLRPGLDLDAGRHARRLGRHPCRSDAP</sequence>
<organism evidence="2">
    <name type="scientific">uncultured organism</name>
    <dbReference type="NCBI Taxonomy" id="155900"/>
    <lineage>
        <taxon>unclassified sequences</taxon>
        <taxon>environmental samples</taxon>
    </lineage>
</organism>
<proteinExistence type="predicted"/>
<reference evidence="2" key="1">
    <citation type="submission" date="2014-08" db="EMBL/GenBank/DDBJ databases">
        <title>Temperature and water content drive soil microbial carbon fixation along an elevation gradient of grassland on the Tibetan Plateau.</title>
        <authorList>
            <person name="Guo G.-X."/>
            <person name="Kong W.-D."/>
            <person name="Zhao J.-X."/>
            <person name="Zhang X.-Z."/>
            <person name="Luo T.-X."/>
            <person name="Liu J.-B."/>
            <person name="Kiss R.M."/>
        </authorList>
    </citation>
    <scope>NUCLEOTIDE SEQUENCE</scope>
</reference>
<feature type="compositionally biased region" description="Basic and acidic residues" evidence="1">
    <location>
        <begin position="97"/>
        <end position="107"/>
    </location>
</feature>
<protein>
    <submittedName>
        <fullName evidence="2">Form IC ribulose-1,5-bisphosphate carboxylase/oxygenase large subunit</fullName>
    </submittedName>
</protein>
<evidence type="ECO:0000256" key="1">
    <source>
        <dbReference type="SAM" id="MobiDB-lite"/>
    </source>
</evidence>
<evidence type="ECO:0000313" key="2">
    <source>
        <dbReference type="EMBL" id="AIY31415.1"/>
    </source>
</evidence>
<feature type="compositionally biased region" description="Basic residues" evidence="1">
    <location>
        <begin position="50"/>
        <end position="62"/>
    </location>
</feature>